<sequence length="122" mass="13776">YRATRNGFDSKELITRLKSSSTVLLIKVKNSDSIIGGYIKKLTYSTYSGFGRTESPEGFFIYFGNGKDSNIHEPCKIYYDTSSIVFGHGRLKLLGHNGTCSMLERSNFIAEEIEIFNNKINN</sequence>
<accession>A0A9N9KAI6</accession>
<feature type="non-terminal residue" evidence="1">
    <location>
        <position position="122"/>
    </location>
</feature>
<dbReference type="EMBL" id="CAJVPY010056358">
    <property type="protein sequence ID" value="CAG8818298.1"/>
    <property type="molecule type" value="Genomic_DNA"/>
</dbReference>
<organism evidence="1 2">
    <name type="scientific">Dentiscutata erythropus</name>
    <dbReference type="NCBI Taxonomy" id="1348616"/>
    <lineage>
        <taxon>Eukaryota</taxon>
        <taxon>Fungi</taxon>
        <taxon>Fungi incertae sedis</taxon>
        <taxon>Mucoromycota</taxon>
        <taxon>Glomeromycotina</taxon>
        <taxon>Glomeromycetes</taxon>
        <taxon>Diversisporales</taxon>
        <taxon>Gigasporaceae</taxon>
        <taxon>Dentiscutata</taxon>
    </lineage>
</organism>
<name>A0A9N9KAI6_9GLOM</name>
<evidence type="ECO:0000313" key="2">
    <source>
        <dbReference type="Proteomes" id="UP000789405"/>
    </source>
</evidence>
<keyword evidence="2" id="KW-1185">Reference proteome</keyword>
<evidence type="ECO:0000313" key="1">
    <source>
        <dbReference type="EMBL" id="CAG8818298.1"/>
    </source>
</evidence>
<comment type="caution">
    <text evidence="1">The sequence shown here is derived from an EMBL/GenBank/DDBJ whole genome shotgun (WGS) entry which is preliminary data.</text>
</comment>
<dbReference type="Proteomes" id="UP000789405">
    <property type="component" value="Unassembled WGS sequence"/>
</dbReference>
<reference evidence="1" key="1">
    <citation type="submission" date="2021-06" db="EMBL/GenBank/DDBJ databases">
        <authorList>
            <person name="Kallberg Y."/>
            <person name="Tangrot J."/>
            <person name="Rosling A."/>
        </authorList>
    </citation>
    <scope>NUCLEOTIDE SEQUENCE</scope>
    <source>
        <strain evidence="1">MA453B</strain>
    </source>
</reference>
<dbReference type="AlphaFoldDB" id="A0A9N9KAI6"/>
<protein>
    <submittedName>
        <fullName evidence="1">28177_t:CDS:1</fullName>
    </submittedName>
</protein>
<proteinExistence type="predicted"/>
<gene>
    <name evidence="1" type="ORF">DERYTH_LOCUS26601</name>
</gene>